<evidence type="ECO:0000256" key="2">
    <source>
        <dbReference type="SAM" id="Phobius"/>
    </source>
</evidence>
<dbReference type="EMBL" id="WVTA01000011">
    <property type="protein sequence ID" value="KAK3203333.1"/>
    <property type="molecule type" value="Genomic_DNA"/>
</dbReference>
<dbReference type="InterPro" id="IPR053247">
    <property type="entry name" value="GPCR_GPR1/git3-like"/>
</dbReference>
<accession>A0AAN6RGL8</accession>
<gene>
    <name evidence="3" type="ORF">GRF29_112g920809</name>
</gene>
<dbReference type="Proteomes" id="UP001280581">
    <property type="component" value="Unassembled WGS sequence"/>
</dbReference>
<dbReference type="PANTHER" id="PTHR42058:SF1">
    <property type="entry name" value="G-PROTEIN COUPLED RECEPTORS FAMILY 2 PROFILE 2 DOMAIN-CONTAINING PROTEIN"/>
    <property type="match status" value="1"/>
</dbReference>
<feature type="transmembrane region" description="Helical" evidence="2">
    <location>
        <begin position="91"/>
        <end position="117"/>
    </location>
</feature>
<feature type="compositionally biased region" description="Polar residues" evidence="1">
    <location>
        <begin position="415"/>
        <end position="426"/>
    </location>
</feature>
<feature type="transmembrane region" description="Helical" evidence="2">
    <location>
        <begin position="137"/>
        <end position="158"/>
    </location>
</feature>
<feature type="transmembrane region" description="Helical" evidence="2">
    <location>
        <begin position="48"/>
        <end position="71"/>
    </location>
</feature>
<keyword evidence="4" id="KW-1185">Reference proteome</keyword>
<comment type="caution">
    <text evidence="3">The sequence shown here is derived from an EMBL/GenBank/DDBJ whole genome shotgun (WGS) entry which is preliminary data.</text>
</comment>
<dbReference type="PANTHER" id="PTHR42058">
    <property type="entry name" value="G_PROTEIN_RECEP_F2_4 DOMAIN-CONTAINING PROTEIN"/>
    <property type="match status" value="1"/>
</dbReference>
<organism evidence="3 4">
    <name type="scientific">Pseudopithomyces chartarum</name>
    <dbReference type="NCBI Taxonomy" id="1892770"/>
    <lineage>
        <taxon>Eukaryota</taxon>
        <taxon>Fungi</taxon>
        <taxon>Dikarya</taxon>
        <taxon>Ascomycota</taxon>
        <taxon>Pezizomycotina</taxon>
        <taxon>Dothideomycetes</taxon>
        <taxon>Pleosporomycetidae</taxon>
        <taxon>Pleosporales</taxon>
        <taxon>Massarineae</taxon>
        <taxon>Didymosphaeriaceae</taxon>
        <taxon>Pseudopithomyces</taxon>
    </lineage>
</organism>
<evidence type="ECO:0000256" key="1">
    <source>
        <dbReference type="SAM" id="MobiDB-lite"/>
    </source>
</evidence>
<evidence type="ECO:0008006" key="5">
    <source>
        <dbReference type="Google" id="ProtNLM"/>
    </source>
</evidence>
<protein>
    <recommendedName>
        <fullName evidence="5">G-protein coupled receptors family 2 profile 2 domain-containing protein</fullName>
    </recommendedName>
</protein>
<feature type="region of interest" description="Disordered" evidence="1">
    <location>
        <begin position="350"/>
        <end position="456"/>
    </location>
</feature>
<keyword evidence="2" id="KW-0812">Transmembrane</keyword>
<dbReference type="AlphaFoldDB" id="A0AAN6RGL8"/>
<evidence type="ECO:0000313" key="3">
    <source>
        <dbReference type="EMBL" id="KAK3203333.1"/>
    </source>
</evidence>
<sequence length="487" mass="54552">MKSSLSCAWTGSLVTLGGVGSVVWVFLRSLWLHIRIFWDRDPGKIFKIGSIVVGTIIPLVYLIAVLSVTGFSYRMGQTCLPNHEHAIVTFWIWLVIFAVLAFLLQTFTSAYCFYVYVRSLRRVRRESAINSFERGQWRNILVSVFVIVGSISFFIVFWTQDSKLGGVFNDPNNIKPVKTWIICQTLSMGDKEECRKYVKNFTVDQAAVLVSLILASLVGISIFILLFRTTMLHAWVSLIQRFYRATRHRLAHRGRPPTPQLTNLENADKYMPSESPSKIISIFSNEAGSGSHFSKERSAGTAVETRAVGTELNNVSREDKRPTFERITSETGLLTPPDINRFNSKLCESEISQGTSRAETPETDDIAPEAPSMQSHVRPSTRRLSQIQPDFSSGASRSYIPSREAPSPPPRQASVKVQSIERSGNVRTVVDKTSDTNLDGKNNPNFQRTKSGKLRGRISAPVPQSFVHVNGAFVEQDGRREDTGKIN</sequence>
<feature type="compositionally biased region" description="Polar residues" evidence="1">
    <location>
        <begin position="435"/>
        <end position="449"/>
    </location>
</feature>
<keyword evidence="2" id="KW-0472">Membrane</keyword>
<feature type="transmembrane region" description="Helical" evidence="2">
    <location>
        <begin position="6"/>
        <end position="27"/>
    </location>
</feature>
<feature type="compositionally biased region" description="Polar residues" evidence="1">
    <location>
        <begin position="372"/>
        <end position="396"/>
    </location>
</feature>
<name>A0AAN6RGL8_9PLEO</name>
<reference evidence="3 4" key="1">
    <citation type="submission" date="2021-02" db="EMBL/GenBank/DDBJ databases">
        <title>Genome assembly of Pseudopithomyces chartarum.</title>
        <authorList>
            <person name="Jauregui R."/>
            <person name="Singh J."/>
            <person name="Voisey C."/>
        </authorList>
    </citation>
    <scope>NUCLEOTIDE SEQUENCE [LARGE SCALE GENOMIC DNA]</scope>
    <source>
        <strain evidence="3 4">AGR01</strain>
    </source>
</reference>
<keyword evidence="2" id="KW-1133">Transmembrane helix</keyword>
<evidence type="ECO:0000313" key="4">
    <source>
        <dbReference type="Proteomes" id="UP001280581"/>
    </source>
</evidence>
<feature type="transmembrane region" description="Helical" evidence="2">
    <location>
        <begin position="206"/>
        <end position="227"/>
    </location>
</feature>
<proteinExistence type="predicted"/>